<dbReference type="Gene3D" id="1.20.1330.10">
    <property type="entry name" value="f41 fragment of flagellin, N-terminal domain"/>
    <property type="match status" value="1"/>
</dbReference>
<dbReference type="InterPro" id="IPR001492">
    <property type="entry name" value="Flagellin"/>
</dbReference>
<keyword evidence="6" id="KW-0969">Cilium</keyword>
<evidence type="ECO:0000259" key="4">
    <source>
        <dbReference type="Pfam" id="PF00669"/>
    </source>
</evidence>
<evidence type="ECO:0000256" key="1">
    <source>
        <dbReference type="ARBA" id="ARBA00005709"/>
    </source>
</evidence>
<dbReference type="Proteomes" id="UP001060012">
    <property type="component" value="Chromosome"/>
</dbReference>
<dbReference type="InterPro" id="IPR001029">
    <property type="entry name" value="Flagellin_N"/>
</dbReference>
<reference evidence="6" key="1">
    <citation type="submission" date="2022-07" db="EMBL/GenBank/DDBJ databases">
        <title>Arcobacter roscoffensis sp. nov., a marine bacterium isolated from coastal seawater collected from Roscoff, France.</title>
        <authorList>
            <person name="Pascual J."/>
            <person name="Lepeaux C."/>
            <person name="Methner A."/>
            <person name="Overmann J."/>
        </authorList>
    </citation>
    <scope>NUCLEOTIDE SEQUENCE</scope>
    <source>
        <strain evidence="6">ARW1-2F2</strain>
    </source>
</reference>
<evidence type="ECO:0000256" key="3">
    <source>
        <dbReference type="RuleBase" id="RU362073"/>
    </source>
</evidence>
<dbReference type="RefSeq" id="WP_254576536.1">
    <property type="nucleotide sequence ID" value="NZ_CP100595.1"/>
</dbReference>
<protein>
    <recommendedName>
        <fullName evidence="3">Flagellin</fullName>
    </recommendedName>
</protein>
<keyword evidence="3" id="KW-0964">Secreted</keyword>
<evidence type="ECO:0000313" key="7">
    <source>
        <dbReference type="EMBL" id="UTJ06359.1"/>
    </source>
</evidence>
<dbReference type="Gene3D" id="6.10.10.10">
    <property type="entry name" value="Flagellar export chaperone, C-terminal domain"/>
    <property type="match status" value="1"/>
</dbReference>
<dbReference type="Pfam" id="PF00700">
    <property type="entry name" value="Flagellin_C"/>
    <property type="match status" value="1"/>
</dbReference>
<keyword evidence="2 3" id="KW-0975">Bacterial flagellum</keyword>
<dbReference type="SUPFAM" id="SSF64518">
    <property type="entry name" value="Phase 1 flagellin"/>
    <property type="match status" value="1"/>
</dbReference>
<proteinExistence type="inferred from homology"/>
<dbReference type="InterPro" id="IPR042187">
    <property type="entry name" value="Flagellin_C_sub2"/>
</dbReference>
<evidence type="ECO:0000313" key="8">
    <source>
        <dbReference type="Proteomes" id="UP001060012"/>
    </source>
</evidence>
<dbReference type="PANTHER" id="PTHR42792:SF2">
    <property type="entry name" value="FLAGELLIN"/>
    <property type="match status" value="1"/>
</dbReference>
<evidence type="ECO:0000313" key="6">
    <source>
        <dbReference type="EMBL" id="UTJ06356.1"/>
    </source>
</evidence>
<dbReference type="InterPro" id="IPR046358">
    <property type="entry name" value="Flagellin_C"/>
</dbReference>
<sequence>MRINTNVASLQAREANANTNKTLNSSLEKLSSGLRINKASDDASGLAIADKLRTQASGTGQAISNGNSAIALTQIADKAMAEQSNILDIVKTKLIQAATATTSTAGRQAIGKDVDKLLDQLDNIAQQTNYNGIQLLQGDTTFRTGATAASHTFQMGDKAANTISTSDTVQSNTTGLSLGGLLGQVSAGVTSAGGTGLTAANARTQMLEIDQALDKLNGWRADFGSTQNQLESAVRNLATQQTNIKAAESVIRDVDYAAESANFNKQNIISQAGTYAMSQANNVSQNVMRLLQ</sequence>
<keyword evidence="6" id="KW-0966">Cell projection</keyword>
<organism evidence="6 8">
    <name type="scientific">Arcobacter roscoffensis</name>
    <dbReference type="NCBI Taxonomy" id="2961520"/>
    <lineage>
        <taxon>Bacteria</taxon>
        <taxon>Pseudomonadati</taxon>
        <taxon>Campylobacterota</taxon>
        <taxon>Epsilonproteobacteria</taxon>
        <taxon>Campylobacterales</taxon>
        <taxon>Arcobacteraceae</taxon>
        <taxon>Arcobacter</taxon>
    </lineage>
</organism>
<comment type="function">
    <text evidence="3">Flagellin is the subunit protein which polymerizes to form the filaments of bacterial flagella.</text>
</comment>
<gene>
    <name evidence="6" type="ORF">NJU99_14055</name>
    <name evidence="7" type="ORF">NJU99_14070</name>
</gene>
<dbReference type="EMBL" id="CP100595">
    <property type="protein sequence ID" value="UTJ06359.1"/>
    <property type="molecule type" value="Genomic_DNA"/>
</dbReference>
<dbReference type="PRINTS" id="PR00207">
    <property type="entry name" value="FLAGELLIN"/>
</dbReference>
<feature type="domain" description="Flagellin C-terminal" evidence="5">
    <location>
        <begin position="209"/>
        <end position="291"/>
    </location>
</feature>
<dbReference type="PANTHER" id="PTHR42792">
    <property type="entry name" value="FLAGELLIN"/>
    <property type="match status" value="1"/>
</dbReference>
<keyword evidence="8" id="KW-1185">Reference proteome</keyword>
<dbReference type="Pfam" id="PF00669">
    <property type="entry name" value="Flagellin_N"/>
    <property type="match status" value="1"/>
</dbReference>
<comment type="similarity">
    <text evidence="1 3">Belongs to the bacterial flagellin family.</text>
</comment>
<evidence type="ECO:0000256" key="2">
    <source>
        <dbReference type="ARBA" id="ARBA00023143"/>
    </source>
</evidence>
<evidence type="ECO:0000259" key="5">
    <source>
        <dbReference type="Pfam" id="PF00700"/>
    </source>
</evidence>
<name>A0ABY5E6H1_9BACT</name>
<keyword evidence="6" id="KW-0282">Flagellum</keyword>
<accession>A0ABY5E6H1</accession>
<comment type="subcellular location">
    <subcellularLocation>
        <location evidence="3">Secreted</location>
    </subcellularLocation>
    <subcellularLocation>
        <location evidence="3">Bacterial flagellum</location>
    </subcellularLocation>
</comment>
<feature type="domain" description="Flagellin N-terminal" evidence="4">
    <location>
        <begin position="3"/>
        <end position="140"/>
    </location>
</feature>
<dbReference type="EMBL" id="CP100595">
    <property type="protein sequence ID" value="UTJ06356.1"/>
    <property type="molecule type" value="Genomic_DNA"/>
</dbReference>